<dbReference type="PANTHER" id="PTHR43429:SF2">
    <property type="entry name" value="PYRIDINE NUCLEOTIDE-DISULFIDE OXIDOREDUCTASE DOMAIN-CONTAINING PROTEIN 1"/>
    <property type="match status" value="1"/>
</dbReference>
<evidence type="ECO:0000256" key="2">
    <source>
        <dbReference type="ARBA" id="ARBA00022630"/>
    </source>
</evidence>
<gene>
    <name evidence="5" type="ORF">GAYE_SCF05G2664</name>
</gene>
<keyword evidence="6" id="KW-1185">Reference proteome</keyword>
<proteinExistence type="predicted"/>
<evidence type="ECO:0000256" key="1">
    <source>
        <dbReference type="ARBA" id="ARBA00001974"/>
    </source>
</evidence>
<evidence type="ECO:0000259" key="4">
    <source>
        <dbReference type="Pfam" id="PF07992"/>
    </source>
</evidence>
<dbReference type="Gene3D" id="3.50.50.60">
    <property type="entry name" value="FAD/NAD(P)-binding domain"/>
    <property type="match status" value="4"/>
</dbReference>
<sequence>MTKTIVIVGGGIAATSCVEQLCQLQPEARILLISSSPVLKKAFQTNQVTRRTFRFDIAETSQSDIPSQVQFVRGTVTHVDFTAQKVYLDTGECYFYDKLCLCTGAIPKTVTSDDNPRVLTLRDTSSLERLCMALRCARRIAIVGNGGIALELVYALQGCEIYWIIRETSIGTAFFDEQTAEFLWEVFEDSHREESHTGESSHSMQYNERLASEEQKTHPLGYSLGPNWWLYYEDETKRKGKSFSWLKGCLSTKKVYVLNNCQVLSVHHVESHLDSNTQQKVWPVSIELSKDPYQLHCDWLISAIGVKPNTEFLRSTALQLFSQQDDQGIVVNLKMETNLKNIYAAGDCCKVIDSNCSKCWFQMRLWSQAYFMGRVAAHSLLETGEDCSMYFGLFTHVTEFFGTKIVLLGCYNAESLGPDFEIITYRTPRNFDLSERKLIRVVLYKGKMYGAILVGDTDLEDTYENLILSGLNVEEMKEALVSPEIGMEDYFD</sequence>
<dbReference type="GO" id="GO:0016491">
    <property type="term" value="F:oxidoreductase activity"/>
    <property type="evidence" value="ECO:0007669"/>
    <property type="project" value="InterPro"/>
</dbReference>
<comment type="cofactor">
    <cofactor evidence="1">
        <name>FAD</name>
        <dbReference type="ChEBI" id="CHEBI:57692"/>
    </cofactor>
</comment>
<organism evidence="5 6">
    <name type="scientific">Galdieria yellowstonensis</name>
    <dbReference type="NCBI Taxonomy" id="3028027"/>
    <lineage>
        <taxon>Eukaryota</taxon>
        <taxon>Rhodophyta</taxon>
        <taxon>Bangiophyceae</taxon>
        <taxon>Galdieriales</taxon>
        <taxon>Galdieriaceae</taxon>
        <taxon>Galdieria</taxon>
    </lineage>
</organism>
<evidence type="ECO:0000313" key="5">
    <source>
        <dbReference type="EMBL" id="KAK4524761.1"/>
    </source>
</evidence>
<dbReference type="PANTHER" id="PTHR43429">
    <property type="entry name" value="PYRIDINE NUCLEOTIDE-DISULFIDE OXIDOREDUCTASE DOMAIN-CONTAINING"/>
    <property type="match status" value="1"/>
</dbReference>
<feature type="domain" description="FAD/NAD(P)-binding" evidence="4">
    <location>
        <begin position="4"/>
        <end position="190"/>
    </location>
</feature>
<dbReference type="Proteomes" id="UP001300502">
    <property type="component" value="Unassembled WGS sequence"/>
</dbReference>
<name>A0AAV9IBV0_9RHOD</name>
<dbReference type="PRINTS" id="PR00368">
    <property type="entry name" value="FADPNR"/>
</dbReference>
<dbReference type="InterPro" id="IPR050260">
    <property type="entry name" value="FAD-bd_OxRdtase"/>
</dbReference>
<dbReference type="EMBL" id="JANCYU010000025">
    <property type="protein sequence ID" value="KAK4524761.1"/>
    <property type="molecule type" value="Genomic_DNA"/>
</dbReference>
<dbReference type="InterPro" id="IPR023753">
    <property type="entry name" value="FAD/NAD-binding_dom"/>
</dbReference>
<evidence type="ECO:0000256" key="3">
    <source>
        <dbReference type="ARBA" id="ARBA00022827"/>
    </source>
</evidence>
<dbReference type="SUPFAM" id="SSF51905">
    <property type="entry name" value="FAD/NAD(P)-binding domain"/>
    <property type="match status" value="1"/>
</dbReference>
<comment type="caution">
    <text evidence="5">The sequence shown here is derived from an EMBL/GenBank/DDBJ whole genome shotgun (WGS) entry which is preliminary data.</text>
</comment>
<dbReference type="AlphaFoldDB" id="A0AAV9IBV0"/>
<dbReference type="SUPFAM" id="SSF51735">
    <property type="entry name" value="NAD(P)-binding Rossmann-fold domains"/>
    <property type="match status" value="1"/>
</dbReference>
<keyword evidence="3" id="KW-0274">FAD</keyword>
<dbReference type="Pfam" id="PF07992">
    <property type="entry name" value="Pyr_redox_2"/>
    <property type="match status" value="2"/>
</dbReference>
<accession>A0AAV9IBV0</accession>
<dbReference type="InterPro" id="IPR036291">
    <property type="entry name" value="NAD(P)-bd_dom_sf"/>
</dbReference>
<feature type="domain" description="FAD/NAD(P)-binding" evidence="4">
    <location>
        <begin position="250"/>
        <end position="372"/>
    </location>
</feature>
<protein>
    <recommendedName>
        <fullName evidence="4">FAD/NAD(P)-binding domain-containing protein</fullName>
    </recommendedName>
</protein>
<evidence type="ECO:0000313" key="6">
    <source>
        <dbReference type="Proteomes" id="UP001300502"/>
    </source>
</evidence>
<dbReference type="PROSITE" id="PS51257">
    <property type="entry name" value="PROKAR_LIPOPROTEIN"/>
    <property type="match status" value="1"/>
</dbReference>
<keyword evidence="2" id="KW-0285">Flavoprotein</keyword>
<dbReference type="InterPro" id="IPR036188">
    <property type="entry name" value="FAD/NAD-bd_sf"/>
</dbReference>
<reference evidence="5 6" key="1">
    <citation type="submission" date="2022-07" db="EMBL/GenBank/DDBJ databases">
        <title>Genome-wide signatures of adaptation to extreme environments.</title>
        <authorList>
            <person name="Cho C.H."/>
            <person name="Yoon H.S."/>
        </authorList>
    </citation>
    <scope>NUCLEOTIDE SEQUENCE [LARGE SCALE GENOMIC DNA]</scope>
    <source>
        <strain evidence="5 6">108.79 E11</strain>
    </source>
</reference>